<dbReference type="PROSITE" id="PS00676">
    <property type="entry name" value="SIGMA54_INTERACT_2"/>
    <property type="match status" value="1"/>
</dbReference>
<dbReference type="AlphaFoldDB" id="F4GJV4"/>
<name>F4GJV4_PARC1</name>
<evidence type="ECO:0000313" key="7">
    <source>
        <dbReference type="EMBL" id="AEC01379.1"/>
    </source>
</evidence>
<dbReference type="EMBL" id="CP002659">
    <property type="protein sequence ID" value="AEC01379.1"/>
    <property type="molecule type" value="Genomic_DNA"/>
</dbReference>
<keyword evidence="4" id="KW-0238">DNA-binding</keyword>
<dbReference type="InterPro" id="IPR027417">
    <property type="entry name" value="P-loop_NTPase"/>
</dbReference>
<dbReference type="HOGENOM" id="CLU_000445_0_7_12"/>
<evidence type="ECO:0000256" key="5">
    <source>
        <dbReference type="ARBA" id="ARBA00023163"/>
    </source>
</evidence>
<dbReference type="Proteomes" id="UP000007939">
    <property type="component" value="Chromosome"/>
</dbReference>
<dbReference type="KEGG" id="scc:Spico_0141"/>
<dbReference type="PROSITE" id="PS00688">
    <property type="entry name" value="SIGMA54_INTERACT_3"/>
    <property type="match status" value="1"/>
</dbReference>
<keyword evidence="5" id="KW-0804">Transcription</keyword>
<keyword evidence="2" id="KW-0067">ATP-binding</keyword>
<dbReference type="PROSITE" id="PS50045">
    <property type="entry name" value="SIGMA54_INTERACT_4"/>
    <property type="match status" value="1"/>
</dbReference>
<evidence type="ECO:0000256" key="3">
    <source>
        <dbReference type="ARBA" id="ARBA00023015"/>
    </source>
</evidence>
<accession>F4GJV4</accession>
<dbReference type="CDD" id="cd00009">
    <property type="entry name" value="AAA"/>
    <property type="match status" value="1"/>
</dbReference>
<dbReference type="SMART" id="SM00382">
    <property type="entry name" value="AAA"/>
    <property type="match status" value="1"/>
</dbReference>
<dbReference type="Pfam" id="PF25601">
    <property type="entry name" value="AAA_lid_14"/>
    <property type="match status" value="1"/>
</dbReference>
<dbReference type="PANTHER" id="PTHR32071:SF38">
    <property type="entry name" value="PSP OPERON TRANSCRIPTIONAL ACTIVATOR"/>
    <property type="match status" value="1"/>
</dbReference>
<feature type="domain" description="Sigma-54 factor interaction" evidence="6">
    <location>
        <begin position="12"/>
        <end position="242"/>
    </location>
</feature>
<keyword evidence="8" id="KW-1185">Reference proteome</keyword>
<dbReference type="InterPro" id="IPR025944">
    <property type="entry name" value="Sigma_54_int_dom_CS"/>
</dbReference>
<dbReference type="InterPro" id="IPR002078">
    <property type="entry name" value="Sigma_54_int"/>
</dbReference>
<evidence type="ECO:0000259" key="6">
    <source>
        <dbReference type="PROSITE" id="PS50045"/>
    </source>
</evidence>
<dbReference type="InterPro" id="IPR003593">
    <property type="entry name" value="AAA+_ATPase"/>
</dbReference>
<sequence length="369" mass="41220">MDTVQARMPTQPLGESEVFLEFQEKASRAAMVERSVLIVGERGSGKEIAALRLHYQSPRWEKPVVTVNCAALPPSLIESELFGYEQGAFTGAQKMRKGRFEEADGGTLFLDEIGLIPLEVQEKILRVVEYGTFERVGSSRTHEVDVRIIGATNADLPQLCREGKFKEDLLDRLSFEVLFLPPLREREGDILLLAHFFAAKMALECGREDIPVFSAEVEEALMTYSWPGNVRELKNVVERAVYRIDGKLITSIQFNPFENPFTRKGIGFHDGHTGDESLPASVAGEDEVSHVPVPSDAPTFMPLLASSLKNSENLDLSSFEDVKRDMDVLFLERALEVAGDNQKTAASLLGLTYDQFRGLYRKYRKKGSA</sequence>
<evidence type="ECO:0000313" key="8">
    <source>
        <dbReference type="Proteomes" id="UP000007939"/>
    </source>
</evidence>
<dbReference type="Pfam" id="PF00158">
    <property type="entry name" value="Sigma54_activat"/>
    <property type="match status" value="1"/>
</dbReference>
<evidence type="ECO:0000256" key="1">
    <source>
        <dbReference type="ARBA" id="ARBA00022741"/>
    </source>
</evidence>
<organism evidence="7 8">
    <name type="scientific">Parasphaerochaeta coccoides (strain ATCC BAA-1237 / DSM 17374 / SPN1)</name>
    <name type="common">Sphaerochaeta coccoides</name>
    <dbReference type="NCBI Taxonomy" id="760011"/>
    <lineage>
        <taxon>Bacteria</taxon>
        <taxon>Pseudomonadati</taxon>
        <taxon>Spirochaetota</taxon>
        <taxon>Spirochaetia</taxon>
        <taxon>Spirochaetales</taxon>
        <taxon>Sphaerochaetaceae</taxon>
        <taxon>Parasphaerochaeta</taxon>
    </lineage>
</organism>
<dbReference type="GO" id="GO:0003677">
    <property type="term" value="F:DNA binding"/>
    <property type="evidence" value="ECO:0007669"/>
    <property type="project" value="UniProtKB-KW"/>
</dbReference>
<dbReference type="SUPFAM" id="SSF52540">
    <property type="entry name" value="P-loop containing nucleoside triphosphate hydrolases"/>
    <property type="match status" value="1"/>
</dbReference>
<dbReference type="STRING" id="760011.Spico_0141"/>
<proteinExistence type="predicted"/>
<keyword evidence="3" id="KW-0805">Transcription regulation</keyword>
<dbReference type="FunFam" id="3.40.50.300:FF:000006">
    <property type="entry name" value="DNA-binding transcriptional regulator NtrC"/>
    <property type="match status" value="1"/>
</dbReference>
<dbReference type="Gene3D" id="3.40.50.300">
    <property type="entry name" value="P-loop containing nucleotide triphosphate hydrolases"/>
    <property type="match status" value="1"/>
</dbReference>
<evidence type="ECO:0000256" key="2">
    <source>
        <dbReference type="ARBA" id="ARBA00022840"/>
    </source>
</evidence>
<reference evidence="8" key="1">
    <citation type="submission" date="2011-04" db="EMBL/GenBank/DDBJ databases">
        <title>The complete genome of Spirochaeta coccoides DSM 17374.</title>
        <authorList>
            <person name="Lucas S."/>
            <person name="Copeland A."/>
            <person name="Lapidus A."/>
            <person name="Bruce D."/>
            <person name="Goodwin L."/>
            <person name="Pitluck S."/>
            <person name="Peters L."/>
            <person name="Kyrpides N."/>
            <person name="Mavromatis K."/>
            <person name="Pagani I."/>
            <person name="Ivanova N."/>
            <person name="Ovchinnikova G."/>
            <person name="Lu M."/>
            <person name="Detter J.C."/>
            <person name="Tapia R."/>
            <person name="Han C."/>
            <person name="Land M."/>
            <person name="Hauser L."/>
            <person name="Markowitz V."/>
            <person name="Cheng J.-F."/>
            <person name="Hugenholtz P."/>
            <person name="Woyke T."/>
            <person name="Wu D."/>
            <person name="Spring S."/>
            <person name="Schroeder M."/>
            <person name="Brambilla E."/>
            <person name="Klenk H.-P."/>
            <person name="Eisen J.A."/>
        </authorList>
    </citation>
    <scope>NUCLEOTIDE SEQUENCE [LARGE SCALE GENOMIC DNA]</scope>
    <source>
        <strain evidence="8">ATCC BAA-1237 / DSM 17374 / SPN1</strain>
    </source>
</reference>
<dbReference type="InterPro" id="IPR025943">
    <property type="entry name" value="Sigma_54_int_dom_ATP-bd_2"/>
</dbReference>
<keyword evidence="1" id="KW-0547">Nucleotide-binding</keyword>
<dbReference type="eggNOG" id="COG2204">
    <property type="taxonomic scope" value="Bacteria"/>
</dbReference>
<dbReference type="GO" id="GO:0006355">
    <property type="term" value="P:regulation of DNA-templated transcription"/>
    <property type="evidence" value="ECO:0007669"/>
    <property type="project" value="InterPro"/>
</dbReference>
<dbReference type="InterPro" id="IPR058031">
    <property type="entry name" value="AAA_lid_NorR"/>
</dbReference>
<dbReference type="OrthoDB" id="9803970at2"/>
<protein>
    <submittedName>
        <fullName evidence="7">Sigma 54 interacting domain protein</fullName>
    </submittedName>
</protein>
<dbReference type="PANTHER" id="PTHR32071">
    <property type="entry name" value="TRANSCRIPTIONAL REGULATORY PROTEIN"/>
    <property type="match status" value="1"/>
</dbReference>
<gene>
    <name evidence="7" type="ordered locus">Spico_0141</name>
</gene>
<dbReference type="RefSeq" id="WP_013738775.1">
    <property type="nucleotide sequence ID" value="NC_015436.1"/>
</dbReference>
<dbReference type="Gene3D" id="1.10.8.60">
    <property type="match status" value="1"/>
</dbReference>
<dbReference type="GO" id="GO:0005524">
    <property type="term" value="F:ATP binding"/>
    <property type="evidence" value="ECO:0007669"/>
    <property type="project" value="UniProtKB-KW"/>
</dbReference>
<evidence type="ECO:0000256" key="4">
    <source>
        <dbReference type="ARBA" id="ARBA00023125"/>
    </source>
</evidence>
<reference evidence="7 8" key="2">
    <citation type="journal article" date="2012" name="Stand. Genomic Sci.">
        <title>Complete genome sequence of the termite hindgut bacterium Spirochaeta coccoides type strain (SPN1(T)), reclassification in the genus Sphaerochaeta as Sphaerochaeta coccoides comb. nov. and emendations of the family Spirochaetaceae and the genus Sphaerochaeta.</title>
        <authorList>
            <person name="Abt B."/>
            <person name="Han C."/>
            <person name="Scheuner C."/>
            <person name="Lu M."/>
            <person name="Lapidus A."/>
            <person name="Nolan M."/>
            <person name="Lucas S."/>
            <person name="Hammon N."/>
            <person name="Deshpande S."/>
            <person name="Cheng J.F."/>
            <person name="Tapia R."/>
            <person name="Goodwin L.A."/>
            <person name="Pitluck S."/>
            <person name="Liolios K."/>
            <person name="Pagani I."/>
            <person name="Ivanova N."/>
            <person name="Mavromatis K."/>
            <person name="Mikhailova N."/>
            <person name="Huntemann M."/>
            <person name="Pati A."/>
            <person name="Chen A."/>
            <person name="Palaniappan K."/>
            <person name="Land M."/>
            <person name="Hauser L."/>
            <person name="Brambilla E.M."/>
            <person name="Rohde M."/>
            <person name="Spring S."/>
            <person name="Gronow S."/>
            <person name="Goker M."/>
            <person name="Woyke T."/>
            <person name="Bristow J."/>
            <person name="Eisen J.A."/>
            <person name="Markowitz V."/>
            <person name="Hugenholtz P."/>
            <person name="Kyrpides N.C."/>
            <person name="Klenk H.P."/>
            <person name="Detter J.C."/>
        </authorList>
    </citation>
    <scope>NUCLEOTIDE SEQUENCE [LARGE SCALE GENOMIC DNA]</scope>
    <source>
        <strain evidence="8">ATCC BAA-1237 / DSM 17374 / SPN1</strain>
    </source>
</reference>